<evidence type="ECO:0000256" key="1">
    <source>
        <dbReference type="SAM" id="Coils"/>
    </source>
</evidence>
<accession>A0A2K1IGP0</accession>
<dbReference type="EnsemblPlants" id="Pp3c24_13220V3.1">
    <property type="protein sequence ID" value="Pp3c24_13220V3.1"/>
    <property type="gene ID" value="Pp3c24_13220"/>
</dbReference>
<name>A0A2K1IGP0_PHYPA</name>
<feature type="region of interest" description="Disordered" evidence="2">
    <location>
        <begin position="136"/>
        <end position="155"/>
    </location>
</feature>
<keyword evidence="5" id="KW-1185">Reference proteome</keyword>
<keyword evidence="1" id="KW-0175">Coiled coil</keyword>
<evidence type="ECO:0000313" key="3">
    <source>
        <dbReference type="EMBL" id="PNR28430.1"/>
    </source>
</evidence>
<evidence type="ECO:0000313" key="4">
    <source>
        <dbReference type="EnsemblPlants" id="Pp3c24_13220V3.1"/>
    </source>
</evidence>
<feature type="coiled-coil region" evidence="1">
    <location>
        <begin position="43"/>
        <end position="88"/>
    </location>
</feature>
<evidence type="ECO:0000313" key="5">
    <source>
        <dbReference type="Proteomes" id="UP000006727"/>
    </source>
</evidence>
<dbReference type="EMBL" id="ABEU02000024">
    <property type="protein sequence ID" value="PNR28430.1"/>
    <property type="molecule type" value="Genomic_DNA"/>
</dbReference>
<reference evidence="3 5" key="2">
    <citation type="journal article" date="2018" name="Plant J.">
        <title>The Physcomitrella patens chromosome-scale assembly reveals moss genome structure and evolution.</title>
        <authorList>
            <person name="Lang D."/>
            <person name="Ullrich K.K."/>
            <person name="Murat F."/>
            <person name="Fuchs J."/>
            <person name="Jenkins J."/>
            <person name="Haas F.B."/>
            <person name="Piednoel M."/>
            <person name="Gundlach H."/>
            <person name="Van Bel M."/>
            <person name="Meyberg R."/>
            <person name="Vives C."/>
            <person name="Morata J."/>
            <person name="Symeonidi A."/>
            <person name="Hiss M."/>
            <person name="Muchero W."/>
            <person name="Kamisugi Y."/>
            <person name="Saleh O."/>
            <person name="Blanc G."/>
            <person name="Decker E.L."/>
            <person name="van Gessel N."/>
            <person name="Grimwood J."/>
            <person name="Hayes R.D."/>
            <person name="Graham S.W."/>
            <person name="Gunter L.E."/>
            <person name="McDaniel S.F."/>
            <person name="Hoernstein S.N.W."/>
            <person name="Larsson A."/>
            <person name="Li F.W."/>
            <person name="Perroud P.F."/>
            <person name="Phillips J."/>
            <person name="Ranjan P."/>
            <person name="Rokshar D.S."/>
            <person name="Rothfels C.J."/>
            <person name="Schneider L."/>
            <person name="Shu S."/>
            <person name="Stevenson D.W."/>
            <person name="Thummler F."/>
            <person name="Tillich M."/>
            <person name="Villarreal Aguilar J.C."/>
            <person name="Widiez T."/>
            <person name="Wong G.K."/>
            <person name="Wymore A."/>
            <person name="Zhang Y."/>
            <person name="Zimmer A.D."/>
            <person name="Quatrano R.S."/>
            <person name="Mayer K.F.X."/>
            <person name="Goodstein D."/>
            <person name="Casacuberta J.M."/>
            <person name="Vandepoele K."/>
            <person name="Reski R."/>
            <person name="Cuming A.C."/>
            <person name="Tuskan G.A."/>
            <person name="Maumus F."/>
            <person name="Salse J."/>
            <person name="Schmutz J."/>
            <person name="Rensing S.A."/>
        </authorList>
    </citation>
    <scope>NUCLEOTIDE SEQUENCE [LARGE SCALE GENOMIC DNA]</scope>
    <source>
        <strain evidence="4 5">cv. Gransden 2004</strain>
    </source>
</reference>
<reference evidence="3 5" key="1">
    <citation type="journal article" date="2008" name="Science">
        <title>The Physcomitrella genome reveals evolutionary insights into the conquest of land by plants.</title>
        <authorList>
            <person name="Rensing S."/>
            <person name="Lang D."/>
            <person name="Zimmer A."/>
            <person name="Terry A."/>
            <person name="Salamov A."/>
            <person name="Shapiro H."/>
            <person name="Nishiyama T."/>
            <person name="Perroud P.-F."/>
            <person name="Lindquist E."/>
            <person name="Kamisugi Y."/>
            <person name="Tanahashi T."/>
            <person name="Sakakibara K."/>
            <person name="Fujita T."/>
            <person name="Oishi K."/>
            <person name="Shin-I T."/>
            <person name="Kuroki Y."/>
            <person name="Toyoda A."/>
            <person name="Suzuki Y."/>
            <person name="Hashimoto A."/>
            <person name="Yamaguchi K."/>
            <person name="Sugano A."/>
            <person name="Kohara Y."/>
            <person name="Fujiyama A."/>
            <person name="Anterola A."/>
            <person name="Aoki S."/>
            <person name="Ashton N."/>
            <person name="Barbazuk W.B."/>
            <person name="Barker E."/>
            <person name="Bennetzen J."/>
            <person name="Bezanilla M."/>
            <person name="Blankenship R."/>
            <person name="Cho S.H."/>
            <person name="Dutcher S."/>
            <person name="Estelle M."/>
            <person name="Fawcett J.A."/>
            <person name="Gundlach H."/>
            <person name="Hanada K."/>
            <person name="Heyl A."/>
            <person name="Hicks K.A."/>
            <person name="Hugh J."/>
            <person name="Lohr M."/>
            <person name="Mayer K."/>
            <person name="Melkozernov A."/>
            <person name="Murata T."/>
            <person name="Nelson D."/>
            <person name="Pils B."/>
            <person name="Prigge M."/>
            <person name="Reiss B."/>
            <person name="Renner T."/>
            <person name="Rombauts S."/>
            <person name="Rushton P."/>
            <person name="Sanderfoot A."/>
            <person name="Schween G."/>
            <person name="Shiu S.-H."/>
            <person name="Stueber K."/>
            <person name="Theodoulou F.L."/>
            <person name="Tu H."/>
            <person name="Van de Peer Y."/>
            <person name="Verrier P.J."/>
            <person name="Waters E."/>
            <person name="Wood A."/>
            <person name="Yang L."/>
            <person name="Cove D."/>
            <person name="Cuming A."/>
            <person name="Hasebe M."/>
            <person name="Lucas S."/>
            <person name="Mishler D.B."/>
            <person name="Reski R."/>
            <person name="Grigoriev I."/>
            <person name="Quatrano R.S."/>
            <person name="Boore J.L."/>
        </authorList>
    </citation>
    <scope>NUCLEOTIDE SEQUENCE [LARGE SCALE GENOMIC DNA]</scope>
    <source>
        <strain evidence="4 5">cv. Gransden 2004</strain>
    </source>
</reference>
<organism evidence="3">
    <name type="scientific">Physcomitrium patens</name>
    <name type="common">Spreading-leaved earth moss</name>
    <name type="synonym">Physcomitrella patens</name>
    <dbReference type="NCBI Taxonomy" id="3218"/>
    <lineage>
        <taxon>Eukaryota</taxon>
        <taxon>Viridiplantae</taxon>
        <taxon>Streptophyta</taxon>
        <taxon>Embryophyta</taxon>
        <taxon>Bryophyta</taxon>
        <taxon>Bryophytina</taxon>
        <taxon>Bryopsida</taxon>
        <taxon>Funariidae</taxon>
        <taxon>Funariales</taxon>
        <taxon>Funariaceae</taxon>
        <taxon>Physcomitrium</taxon>
    </lineage>
</organism>
<proteinExistence type="predicted"/>
<dbReference type="InParanoid" id="A0A2K1IGP0"/>
<gene>
    <name evidence="3" type="ORF">PHYPA_029022</name>
</gene>
<reference evidence="4" key="3">
    <citation type="submission" date="2020-12" db="UniProtKB">
        <authorList>
            <consortium name="EnsemblPlants"/>
        </authorList>
    </citation>
    <scope>IDENTIFICATION</scope>
</reference>
<dbReference type="PaxDb" id="3218-PP1S410_39V6.1"/>
<dbReference type="AlphaFoldDB" id="A0A2K1IGP0"/>
<sequence length="155" mass="17632">MLSRDSLDLVEVTSFAGKSQMALATSRTLISAADTEIDLHDKTKALNVNYELLLAELEALRGEPSQWVNILELEIESIGRALTNTEDEVRSRELQVDQFDTELQKVIALLVETEEKTDESAREWLKQMEEVKAEREAAKHCATEKGREVTMLRRQ</sequence>
<dbReference type="Gramene" id="Pp3c24_13220V3.1">
    <property type="protein sequence ID" value="Pp3c24_13220V3.1"/>
    <property type="gene ID" value="Pp3c24_13220"/>
</dbReference>
<protein>
    <submittedName>
        <fullName evidence="3 4">Uncharacterized protein</fullName>
    </submittedName>
</protein>
<dbReference type="Proteomes" id="UP000006727">
    <property type="component" value="Chromosome 24"/>
</dbReference>
<evidence type="ECO:0000256" key="2">
    <source>
        <dbReference type="SAM" id="MobiDB-lite"/>
    </source>
</evidence>